<name>A0A8D8BXG9_CULPI</name>
<sequence>MPGDAATKQKKISSTTAVSHSKKKKRMHFLSQLIISKHILRRVHTRALRALQPIFFSSGDYGFNSTSPGKQVMHMHTNLLITFDGASGQDKSSEFFLFVKAPRVL</sequence>
<feature type="region of interest" description="Disordered" evidence="1">
    <location>
        <begin position="1"/>
        <end position="23"/>
    </location>
</feature>
<evidence type="ECO:0000313" key="2">
    <source>
        <dbReference type="EMBL" id="CAG6482224.1"/>
    </source>
</evidence>
<accession>A0A8D8BXG9</accession>
<dbReference type="AlphaFoldDB" id="A0A8D8BXG9"/>
<reference evidence="2" key="1">
    <citation type="submission" date="2021-05" db="EMBL/GenBank/DDBJ databases">
        <authorList>
            <person name="Alioto T."/>
            <person name="Alioto T."/>
            <person name="Gomez Garrido J."/>
        </authorList>
    </citation>
    <scope>NUCLEOTIDE SEQUENCE</scope>
</reference>
<organism evidence="2">
    <name type="scientific">Culex pipiens</name>
    <name type="common">House mosquito</name>
    <dbReference type="NCBI Taxonomy" id="7175"/>
    <lineage>
        <taxon>Eukaryota</taxon>
        <taxon>Metazoa</taxon>
        <taxon>Ecdysozoa</taxon>
        <taxon>Arthropoda</taxon>
        <taxon>Hexapoda</taxon>
        <taxon>Insecta</taxon>
        <taxon>Pterygota</taxon>
        <taxon>Neoptera</taxon>
        <taxon>Endopterygota</taxon>
        <taxon>Diptera</taxon>
        <taxon>Nematocera</taxon>
        <taxon>Culicoidea</taxon>
        <taxon>Culicidae</taxon>
        <taxon>Culicinae</taxon>
        <taxon>Culicini</taxon>
        <taxon>Culex</taxon>
        <taxon>Culex</taxon>
    </lineage>
</organism>
<dbReference type="EMBL" id="HBUE01092933">
    <property type="protein sequence ID" value="CAG6482224.1"/>
    <property type="molecule type" value="Transcribed_RNA"/>
</dbReference>
<evidence type="ECO:0000256" key="1">
    <source>
        <dbReference type="SAM" id="MobiDB-lite"/>
    </source>
</evidence>
<protein>
    <submittedName>
        <fullName evidence="2">(northern house mosquito) hypothetical protein</fullName>
    </submittedName>
</protein>
<proteinExistence type="predicted"/>